<keyword evidence="1" id="KW-0472">Membrane</keyword>
<evidence type="ECO:0000256" key="1">
    <source>
        <dbReference type="SAM" id="Phobius"/>
    </source>
</evidence>
<keyword evidence="1" id="KW-1133">Transmembrane helix</keyword>
<feature type="domain" description="D-alanyl-D-alanine carboxypeptidase-like core" evidence="2">
    <location>
        <begin position="109"/>
        <end position="235"/>
    </location>
</feature>
<sequence length="259" mass="28594">MSEQKKKKGFRFNPKLTITIVIVILVAALGIGLILNYRRNNDEQKITAKNAKTTAAASTAASTLPAEASDINSYTYLLNKDTASLDPTYVPSDLADPENVQSTSSVFEIRAEAATQLEAMVKAASDAGITLYVSSGYRSYDDQDKLYSSQVQLLTEAKAITACEKAGYSEHQLGLAVDLTDDVNTTSQTEAFADTDAGKWLYEHAHEYGFILRYPKGKESITKYNFMPWHYRYVGTDTANAMYAISPDETMEEYFSSSN</sequence>
<reference evidence="3 4" key="1">
    <citation type="submission" date="2022-03" db="EMBL/GenBank/DDBJ databases">
        <title>Novel taxa within the pig intestine.</title>
        <authorList>
            <person name="Wylensek D."/>
            <person name="Bishof K."/>
            <person name="Afrizal A."/>
            <person name="Clavel T."/>
        </authorList>
    </citation>
    <scope>NUCLEOTIDE SEQUENCE [LARGE SCALE GENOMIC DNA]</scope>
    <source>
        <strain evidence="3 4">CLA-KB-P133</strain>
    </source>
</reference>
<dbReference type="Gene3D" id="3.30.1380.10">
    <property type="match status" value="1"/>
</dbReference>
<dbReference type="RefSeq" id="WP_370595420.1">
    <property type="nucleotide sequence ID" value="NZ_JALBUR010000002.1"/>
</dbReference>
<keyword evidence="4" id="KW-1185">Reference proteome</keyword>
<dbReference type="InterPro" id="IPR003709">
    <property type="entry name" value="VanY-like_core_dom"/>
</dbReference>
<dbReference type="GO" id="GO:0006508">
    <property type="term" value="P:proteolysis"/>
    <property type="evidence" value="ECO:0007669"/>
    <property type="project" value="InterPro"/>
</dbReference>
<organism evidence="3 4">
    <name type="scientific">Grylomicrobium aquisgranensis</name>
    <dbReference type="NCBI Taxonomy" id="2926318"/>
    <lineage>
        <taxon>Bacteria</taxon>
        <taxon>Bacillati</taxon>
        <taxon>Bacillota</taxon>
        <taxon>Erysipelotrichia</taxon>
        <taxon>Erysipelotrichales</taxon>
        <taxon>Erysipelotrichaceae</taxon>
        <taxon>Grylomicrobium</taxon>
    </lineage>
</organism>
<dbReference type="InterPro" id="IPR009045">
    <property type="entry name" value="Zn_M74/Hedgehog-like"/>
</dbReference>
<name>A0AB35U160_9FIRM</name>
<evidence type="ECO:0000259" key="2">
    <source>
        <dbReference type="Pfam" id="PF02557"/>
    </source>
</evidence>
<comment type="caution">
    <text evidence="3">The sequence shown here is derived from an EMBL/GenBank/DDBJ whole genome shotgun (WGS) entry which is preliminary data.</text>
</comment>
<dbReference type="InterPro" id="IPR058193">
    <property type="entry name" value="VanY/YodJ_core_dom"/>
</dbReference>
<dbReference type="AlphaFoldDB" id="A0AB35U160"/>
<dbReference type="SUPFAM" id="SSF55166">
    <property type="entry name" value="Hedgehog/DD-peptidase"/>
    <property type="match status" value="1"/>
</dbReference>
<dbReference type="EMBL" id="JALBUR010000002">
    <property type="protein sequence ID" value="MDX8418818.1"/>
    <property type="molecule type" value="Genomic_DNA"/>
</dbReference>
<dbReference type="PANTHER" id="PTHR34385:SF1">
    <property type="entry name" value="PEPTIDOGLYCAN L-ALANYL-D-GLUTAMATE ENDOPEPTIDASE CWLK"/>
    <property type="match status" value="1"/>
</dbReference>
<evidence type="ECO:0000313" key="4">
    <source>
        <dbReference type="Proteomes" id="UP001286174"/>
    </source>
</evidence>
<dbReference type="PANTHER" id="PTHR34385">
    <property type="entry name" value="D-ALANYL-D-ALANINE CARBOXYPEPTIDASE"/>
    <property type="match status" value="1"/>
</dbReference>
<evidence type="ECO:0000313" key="3">
    <source>
        <dbReference type="EMBL" id="MDX8418818.1"/>
    </source>
</evidence>
<dbReference type="CDD" id="cd14852">
    <property type="entry name" value="LD-carboxypeptidase"/>
    <property type="match status" value="1"/>
</dbReference>
<gene>
    <name evidence="3" type="ORF">MOZ60_01770</name>
</gene>
<dbReference type="Pfam" id="PF02557">
    <property type="entry name" value="VanY"/>
    <property type="match status" value="1"/>
</dbReference>
<keyword evidence="1" id="KW-0812">Transmembrane</keyword>
<dbReference type="InterPro" id="IPR052179">
    <property type="entry name" value="DD-CPase-like"/>
</dbReference>
<protein>
    <submittedName>
        <fullName evidence="3">M15 family metallopeptidase</fullName>
    </submittedName>
</protein>
<proteinExistence type="predicted"/>
<dbReference type="Proteomes" id="UP001286174">
    <property type="component" value="Unassembled WGS sequence"/>
</dbReference>
<feature type="transmembrane region" description="Helical" evidence="1">
    <location>
        <begin position="12"/>
        <end position="35"/>
    </location>
</feature>
<dbReference type="GO" id="GO:0008233">
    <property type="term" value="F:peptidase activity"/>
    <property type="evidence" value="ECO:0007669"/>
    <property type="project" value="InterPro"/>
</dbReference>
<accession>A0AB35U160</accession>